<dbReference type="Proteomes" id="UP001229421">
    <property type="component" value="Unassembled WGS sequence"/>
</dbReference>
<keyword evidence="3" id="KW-1185">Reference proteome</keyword>
<dbReference type="SUPFAM" id="SSF81383">
    <property type="entry name" value="F-box domain"/>
    <property type="match status" value="1"/>
</dbReference>
<dbReference type="PROSITE" id="PS50181">
    <property type="entry name" value="FBOX"/>
    <property type="match status" value="1"/>
</dbReference>
<accession>A0AAD8NIK3</accession>
<dbReference type="AlphaFoldDB" id="A0AAD8NIK3"/>
<name>A0AAD8NIK3_TARER</name>
<sequence length="397" mass="46544">MDHFPILFLPDELIERILIRLDFYELAGMRTMCRRVRQIVGCNRFVTNYHNEGGAMLWDFTYYRRNVNPPEHWVLGIREQDGVEVNFRFSEFHENLGNHRAELIDVWRSVLVFYVPAWGFLLLNLWTSTSMRIRCPFSADMTDINTIMGTRIDEHPLYMLEFMLINVRRVYWMPGTQLRFFSSSIDDHYPPDDFSEHLPDLNPNNMASKMVITMHELPTTAIVSVQDGRPAHILRATSDLFGDGFWREFRPNTEGPLYANTVYCCNKGCIAAVELRFGVVRNTVTILSVRLFGLRENLEGGYQLISKMPERYIPDIQAVYVDHRLMVTDDLVYLTMKIRSPEGEPYNPYLRRYLMFRFDLITRKWDSVEGYQTVVADACSTTFCGRIKVMPNIFLED</sequence>
<comment type="caution">
    <text evidence="2">The sequence shown here is derived from an EMBL/GenBank/DDBJ whole genome shotgun (WGS) entry which is preliminary data.</text>
</comment>
<reference evidence="2" key="1">
    <citation type="journal article" date="2023" name="bioRxiv">
        <title>Improved chromosome-level genome assembly for marigold (Tagetes erecta).</title>
        <authorList>
            <person name="Jiang F."/>
            <person name="Yuan L."/>
            <person name="Wang S."/>
            <person name="Wang H."/>
            <person name="Xu D."/>
            <person name="Wang A."/>
            <person name="Fan W."/>
        </authorList>
    </citation>
    <scope>NUCLEOTIDE SEQUENCE</scope>
    <source>
        <strain evidence="2">WSJ</strain>
        <tissue evidence="2">Leaf</tissue>
    </source>
</reference>
<gene>
    <name evidence="2" type="ORF">QVD17_26426</name>
</gene>
<dbReference type="InterPro" id="IPR001810">
    <property type="entry name" value="F-box_dom"/>
</dbReference>
<dbReference type="Pfam" id="PF00646">
    <property type="entry name" value="F-box"/>
    <property type="match status" value="1"/>
</dbReference>
<evidence type="ECO:0000313" key="3">
    <source>
        <dbReference type="Proteomes" id="UP001229421"/>
    </source>
</evidence>
<protein>
    <recommendedName>
        <fullName evidence="1">F-box domain-containing protein</fullName>
    </recommendedName>
</protein>
<dbReference type="InterPro" id="IPR036047">
    <property type="entry name" value="F-box-like_dom_sf"/>
</dbReference>
<proteinExistence type="predicted"/>
<feature type="domain" description="F-box" evidence="1">
    <location>
        <begin position="3"/>
        <end position="49"/>
    </location>
</feature>
<evidence type="ECO:0000313" key="2">
    <source>
        <dbReference type="EMBL" id="KAK1417300.1"/>
    </source>
</evidence>
<evidence type="ECO:0000259" key="1">
    <source>
        <dbReference type="PROSITE" id="PS50181"/>
    </source>
</evidence>
<organism evidence="2 3">
    <name type="scientific">Tagetes erecta</name>
    <name type="common">African marigold</name>
    <dbReference type="NCBI Taxonomy" id="13708"/>
    <lineage>
        <taxon>Eukaryota</taxon>
        <taxon>Viridiplantae</taxon>
        <taxon>Streptophyta</taxon>
        <taxon>Embryophyta</taxon>
        <taxon>Tracheophyta</taxon>
        <taxon>Spermatophyta</taxon>
        <taxon>Magnoliopsida</taxon>
        <taxon>eudicotyledons</taxon>
        <taxon>Gunneridae</taxon>
        <taxon>Pentapetalae</taxon>
        <taxon>asterids</taxon>
        <taxon>campanulids</taxon>
        <taxon>Asterales</taxon>
        <taxon>Asteraceae</taxon>
        <taxon>Asteroideae</taxon>
        <taxon>Heliantheae alliance</taxon>
        <taxon>Tageteae</taxon>
        <taxon>Tagetes</taxon>
    </lineage>
</organism>
<dbReference type="EMBL" id="JAUHHV010000007">
    <property type="protein sequence ID" value="KAK1417300.1"/>
    <property type="molecule type" value="Genomic_DNA"/>
</dbReference>